<dbReference type="SUPFAM" id="SSF54001">
    <property type="entry name" value="Cysteine proteinases"/>
    <property type="match status" value="1"/>
</dbReference>
<protein>
    <recommendedName>
        <fullName evidence="3">Ubiquitin-like protease family profile domain-containing protein</fullName>
    </recommendedName>
</protein>
<dbReference type="HOGENOM" id="CLU_104042_0_0_1"/>
<evidence type="ECO:0000313" key="1">
    <source>
        <dbReference type="EnsemblPlants" id="OB08G20890.1"/>
    </source>
</evidence>
<dbReference type="EnsemblPlants" id="OB08G20890.1">
    <property type="protein sequence ID" value="OB08G20890.1"/>
    <property type="gene ID" value="OB08G20890"/>
</dbReference>
<evidence type="ECO:0008006" key="3">
    <source>
        <dbReference type="Google" id="ProtNLM"/>
    </source>
</evidence>
<proteinExistence type="predicted"/>
<dbReference type="AlphaFoldDB" id="J3MSK9"/>
<evidence type="ECO:0000313" key="2">
    <source>
        <dbReference type="Proteomes" id="UP000006038"/>
    </source>
</evidence>
<keyword evidence="2" id="KW-1185">Reference proteome</keyword>
<accession>J3MSK9</accession>
<reference evidence="1" key="2">
    <citation type="submission" date="2013-04" db="UniProtKB">
        <authorList>
            <consortium name="EnsemblPlants"/>
        </authorList>
    </citation>
    <scope>IDENTIFICATION</scope>
</reference>
<sequence>MSNPNFIRGQPMLIAAALESVGAATAALHEYYMKIPATKLKNRIPILFKRNHFFRFVNPEVFNVGFGNIYELLNFDALDVSIIRCYTLLMLMETKQKGLPIGFLDPEVMILSTSRVDKSYMVDYVRKAFRSFVKDEFIMFAHNPGDHWLLVVLIPKWGKCHQQRSGNERGFYTAHRMIVAFGLLDVIRLGIKCSVVFTGDIFLTGQLGGQQQTCVIDVLI</sequence>
<reference evidence="1" key="1">
    <citation type="journal article" date="2013" name="Nat. Commun.">
        <title>Whole-genome sequencing of Oryza brachyantha reveals mechanisms underlying Oryza genome evolution.</title>
        <authorList>
            <person name="Chen J."/>
            <person name="Huang Q."/>
            <person name="Gao D."/>
            <person name="Wang J."/>
            <person name="Lang Y."/>
            <person name="Liu T."/>
            <person name="Li B."/>
            <person name="Bai Z."/>
            <person name="Luis Goicoechea J."/>
            <person name="Liang C."/>
            <person name="Chen C."/>
            <person name="Zhang W."/>
            <person name="Sun S."/>
            <person name="Liao Y."/>
            <person name="Zhang X."/>
            <person name="Yang L."/>
            <person name="Song C."/>
            <person name="Wang M."/>
            <person name="Shi J."/>
            <person name="Liu G."/>
            <person name="Liu J."/>
            <person name="Zhou H."/>
            <person name="Zhou W."/>
            <person name="Yu Q."/>
            <person name="An N."/>
            <person name="Chen Y."/>
            <person name="Cai Q."/>
            <person name="Wang B."/>
            <person name="Liu B."/>
            <person name="Min J."/>
            <person name="Huang Y."/>
            <person name="Wu H."/>
            <person name="Li Z."/>
            <person name="Zhang Y."/>
            <person name="Yin Y."/>
            <person name="Song W."/>
            <person name="Jiang J."/>
            <person name="Jackson S.A."/>
            <person name="Wing R.A."/>
            <person name="Wang J."/>
            <person name="Chen M."/>
        </authorList>
    </citation>
    <scope>NUCLEOTIDE SEQUENCE [LARGE SCALE GENOMIC DNA]</scope>
    <source>
        <strain evidence="1">cv. IRGC 101232</strain>
    </source>
</reference>
<dbReference type="OMA" id="INDEHNQ"/>
<dbReference type="InterPro" id="IPR038765">
    <property type="entry name" value="Papain-like_cys_pep_sf"/>
</dbReference>
<dbReference type="Proteomes" id="UP000006038">
    <property type="component" value="Chromosome 8"/>
</dbReference>
<organism evidence="1">
    <name type="scientific">Oryza brachyantha</name>
    <name type="common">malo sina</name>
    <dbReference type="NCBI Taxonomy" id="4533"/>
    <lineage>
        <taxon>Eukaryota</taxon>
        <taxon>Viridiplantae</taxon>
        <taxon>Streptophyta</taxon>
        <taxon>Embryophyta</taxon>
        <taxon>Tracheophyta</taxon>
        <taxon>Spermatophyta</taxon>
        <taxon>Magnoliopsida</taxon>
        <taxon>Liliopsida</taxon>
        <taxon>Poales</taxon>
        <taxon>Poaceae</taxon>
        <taxon>BOP clade</taxon>
        <taxon>Oryzoideae</taxon>
        <taxon>Oryzeae</taxon>
        <taxon>Oryzinae</taxon>
        <taxon>Oryza</taxon>
    </lineage>
</organism>
<dbReference type="Gramene" id="OB08G20890.1">
    <property type="protein sequence ID" value="OB08G20890.1"/>
    <property type="gene ID" value="OB08G20890"/>
</dbReference>
<name>J3MSK9_ORYBR</name>